<reference evidence="3" key="1">
    <citation type="submission" date="2018-03" db="EMBL/GenBank/DDBJ databases">
        <authorList>
            <person name="Guldener U."/>
        </authorList>
    </citation>
    <scope>NUCLEOTIDE SEQUENCE</scope>
</reference>
<dbReference type="Pfam" id="PF13489">
    <property type="entry name" value="Methyltransf_23"/>
    <property type="match status" value="1"/>
</dbReference>
<name>A0AAE8N798_9PEZI</name>
<evidence type="ECO:0000313" key="4">
    <source>
        <dbReference type="Proteomes" id="UP001187682"/>
    </source>
</evidence>
<dbReference type="PANTHER" id="PTHR43591">
    <property type="entry name" value="METHYLTRANSFERASE"/>
    <property type="match status" value="1"/>
</dbReference>
<dbReference type="EMBL" id="ONZQ02000018">
    <property type="protein sequence ID" value="SPO06984.1"/>
    <property type="molecule type" value="Genomic_DNA"/>
</dbReference>
<keyword evidence="3" id="KW-0808">Transferase</keyword>
<feature type="region of interest" description="Disordered" evidence="2">
    <location>
        <begin position="1"/>
        <end position="65"/>
    </location>
</feature>
<comment type="similarity">
    <text evidence="1">Belongs to the methyltransferase superfamily. LaeA methyltransferase family.</text>
</comment>
<evidence type="ECO:0000313" key="3">
    <source>
        <dbReference type="EMBL" id="SPO06984.1"/>
    </source>
</evidence>
<keyword evidence="3" id="KW-0489">Methyltransferase</keyword>
<feature type="compositionally biased region" description="Basic and acidic residues" evidence="2">
    <location>
        <begin position="52"/>
        <end position="61"/>
    </location>
</feature>
<sequence>MSEPQQTHSSPALPTPQPQSPEVAATHPIAPQLPDIVPILPPEHWANQDGGDNDHDLRVDDSDAGSPGAIESSILKYRTLHGRRFHSKIGGAQYWASNDERQTESLDLLDFADKFPECEVTGTDISPIQPTWVPPNLRFFDFIHIRYLVGSISDWTAFFKEAYSALEPGGYLESYEASPRVYSDDYIIPPTSATEQWGSLFIDSGRKIGRSFDIVEDNTQNRAMEEAGFVDIEERWVKIPVGAWPKDPALKRIGTIARYAIERDIEGFIAFVSSVQGWTEEEVMVYAAHLRRELHLQKYHAWYWQKVVWGRKPVVS</sequence>
<evidence type="ECO:0000256" key="1">
    <source>
        <dbReference type="ARBA" id="ARBA00038158"/>
    </source>
</evidence>
<comment type="caution">
    <text evidence="3">The sequence shown here is derived from an EMBL/GenBank/DDBJ whole genome shotgun (WGS) entry which is preliminary data.</text>
</comment>
<keyword evidence="4" id="KW-1185">Reference proteome</keyword>
<proteinExistence type="inferred from homology"/>
<evidence type="ECO:0000256" key="2">
    <source>
        <dbReference type="SAM" id="MobiDB-lite"/>
    </source>
</evidence>
<organism evidence="3 4">
    <name type="scientific">Cephalotrichum gorgonifer</name>
    <dbReference type="NCBI Taxonomy" id="2041049"/>
    <lineage>
        <taxon>Eukaryota</taxon>
        <taxon>Fungi</taxon>
        <taxon>Dikarya</taxon>
        <taxon>Ascomycota</taxon>
        <taxon>Pezizomycotina</taxon>
        <taxon>Sordariomycetes</taxon>
        <taxon>Hypocreomycetidae</taxon>
        <taxon>Microascales</taxon>
        <taxon>Microascaceae</taxon>
        <taxon>Cephalotrichum</taxon>
    </lineage>
</organism>
<dbReference type="PANTHER" id="PTHR43591:SF10">
    <property type="entry name" value="ABC TRANSMEMBRANE TYPE-1 DOMAIN-CONTAINING PROTEIN-RELATED"/>
    <property type="match status" value="1"/>
</dbReference>
<dbReference type="InterPro" id="IPR029063">
    <property type="entry name" value="SAM-dependent_MTases_sf"/>
</dbReference>
<dbReference type="Gene3D" id="3.40.50.150">
    <property type="entry name" value="Vaccinia Virus protein VP39"/>
    <property type="match status" value="1"/>
</dbReference>
<dbReference type="Proteomes" id="UP001187682">
    <property type="component" value="Unassembled WGS sequence"/>
</dbReference>
<gene>
    <name evidence="3" type="ORF">DNG_09678</name>
</gene>
<protein>
    <submittedName>
        <fullName evidence="3">Related to methyltransferase</fullName>
    </submittedName>
</protein>
<accession>A0AAE8N798</accession>
<dbReference type="GO" id="GO:0032259">
    <property type="term" value="P:methylation"/>
    <property type="evidence" value="ECO:0007669"/>
    <property type="project" value="UniProtKB-KW"/>
</dbReference>
<dbReference type="GO" id="GO:0008168">
    <property type="term" value="F:methyltransferase activity"/>
    <property type="evidence" value="ECO:0007669"/>
    <property type="project" value="UniProtKB-KW"/>
</dbReference>
<dbReference type="AlphaFoldDB" id="A0AAE8N798"/>
<dbReference type="SUPFAM" id="SSF53335">
    <property type="entry name" value="S-adenosyl-L-methionine-dependent methyltransferases"/>
    <property type="match status" value="1"/>
</dbReference>
<feature type="compositionally biased region" description="Polar residues" evidence="2">
    <location>
        <begin position="1"/>
        <end position="12"/>
    </location>
</feature>